<dbReference type="EMBL" id="AWUE01016979">
    <property type="protein sequence ID" value="OMO88826.1"/>
    <property type="molecule type" value="Genomic_DNA"/>
</dbReference>
<evidence type="ECO:0000313" key="1">
    <source>
        <dbReference type="EMBL" id="OMO88826.1"/>
    </source>
</evidence>
<evidence type="ECO:0000313" key="2">
    <source>
        <dbReference type="Proteomes" id="UP000187203"/>
    </source>
</evidence>
<comment type="caution">
    <text evidence="1">The sequence shown here is derived from an EMBL/GenBank/DDBJ whole genome shotgun (WGS) entry which is preliminary data.</text>
</comment>
<accession>A0A1R3J219</accession>
<organism evidence="1 2">
    <name type="scientific">Corchorus olitorius</name>
    <dbReference type="NCBI Taxonomy" id="93759"/>
    <lineage>
        <taxon>Eukaryota</taxon>
        <taxon>Viridiplantae</taxon>
        <taxon>Streptophyta</taxon>
        <taxon>Embryophyta</taxon>
        <taxon>Tracheophyta</taxon>
        <taxon>Spermatophyta</taxon>
        <taxon>Magnoliopsida</taxon>
        <taxon>eudicotyledons</taxon>
        <taxon>Gunneridae</taxon>
        <taxon>Pentapetalae</taxon>
        <taxon>rosids</taxon>
        <taxon>malvids</taxon>
        <taxon>Malvales</taxon>
        <taxon>Malvaceae</taxon>
        <taxon>Grewioideae</taxon>
        <taxon>Apeibeae</taxon>
        <taxon>Corchorus</taxon>
    </lineage>
</organism>
<dbReference type="AlphaFoldDB" id="A0A1R3J219"/>
<proteinExistence type="predicted"/>
<dbReference type="Proteomes" id="UP000187203">
    <property type="component" value="Unassembled WGS sequence"/>
</dbReference>
<reference evidence="2" key="1">
    <citation type="submission" date="2013-09" db="EMBL/GenBank/DDBJ databases">
        <title>Corchorus olitorius genome sequencing.</title>
        <authorList>
            <person name="Alam M."/>
            <person name="Haque M.S."/>
            <person name="Islam M.S."/>
            <person name="Emdad E.M."/>
            <person name="Islam M.M."/>
            <person name="Ahmed B."/>
            <person name="Halim A."/>
            <person name="Hossen Q.M.M."/>
            <person name="Hossain M.Z."/>
            <person name="Ahmed R."/>
            <person name="Khan M.M."/>
            <person name="Islam R."/>
            <person name="Rashid M.M."/>
            <person name="Khan S.A."/>
            <person name="Rahman M.S."/>
            <person name="Alam M."/>
            <person name="Yahiya A.S."/>
            <person name="Khan M.S."/>
            <person name="Azam M.S."/>
            <person name="Haque T."/>
            <person name="Lashkar M.Z.H."/>
            <person name="Akhand A.I."/>
            <person name="Morshed G."/>
            <person name="Roy S."/>
            <person name="Uddin K.S."/>
            <person name="Rabeya T."/>
            <person name="Hossain A.S."/>
            <person name="Chowdhury A."/>
            <person name="Snigdha A.R."/>
            <person name="Mortoza M.S."/>
            <person name="Matin S.A."/>
            <person name="Hoque S.M.E."/>
            <person name="Islam M.K."/>
            <person name="Roy D.K."/>
            <person name="Haider R."/>
            <person name="Moosa M.M."/>
            <person name="Elias S.M."/>
            <person name="Hasan A.M."/>
            <person name="Jahan S."/>
            <person name="Shafiuddin M."/>
            <person name="Mahmood N."/>
            <person name="Shommy N.S."/>
        </authorList>
    </citation>
    <scope>NUCLEOTIDE SEQUENCE [LARGE SCALE GENOMIC DNA]</scope>
    <source>
        <strain evidence="2">cv. O-4</strain>
    </source>
</reference>
<protein>
    <submittedName>
        <fullName evidence="1">Uncharacterized protein</fullName>
    </submittedName>
</protein>
<keyword evidence="2" id="KW-1185">Reference proteome</keyword>
<name>A0A1R3J219_9ROSI</name>
<sequence length="47" mass="5299">MSLDLPRSDLANAKLHRFNRKIPLPFEATSKGIQGRRGMGTGTKQRF</sequence>
<gene>
    <name evidence="1" type="ORF">COLO4_20059</name>
</gene>